<evidence type="ECO:0000256" key="7">
    <source>
        <dbReference type="ARBA" id="ARBA00023136"/>
    </source>
</evidence>
<dbReference type="GO" id="GO:0015031">
    <property type="term" value="P:protein transport"/>
    <property type="evidence" value="ECO:0007669"/>
    <property type="project" value="UniProtKB-KW"/>
</dbReference>
<evidence type="ECO:0000313" key="14">
    <source>
        <dbReference type="Proteomes" id="UP000298061"/>
    </source>
</evidence>
<keyword evidence="7 11" id="KW-0472">Membrane</keyword>
<name>A0A4Y9ZN28_9AGAM</name>
<dbReference type="GO" id="GO:0048193">
    <property type="term" value="P:Golgi vesicle transport"/>
    <property type="evidence" value="ECO:0007669"/>
    <property type="project" value="InterPro"/>
</dbReference>
<keyword evidence="6" id="KW-0333">Golgi apparatus</keyword>
<reference evidence="13 14" key="1">
    <citation type="submission" date="2019-02" db="EMBL/GenBank/DDBJ databases">
        <title>Genome sequencing of the rare red list fungi Hericium alpestre (H. flagellum).</title>
        <authorList>
            <person name="Buettner E."/>
            <person name="Kellner H."/>
        </authorList>
    </citation>
    <scope>NUCLEOTIDE SEQUENCE [LARGE SCALE GENOMIC DNA]</scope>
    <source>
        <strain evidence="13 14">DSM 108284</strain>
    </source>
</reference>
<evidence type="ECO:0000259" key="12">
    <source>
        <dbReference type="PROSITE" id="PS50192"/>
    </source>
</evidence>
<organism evidence="13 14">
    <name type="scientific">Hericium alpestre</name>
    <dbReference type="NCBI Taxonomy" id="135208"/>
    <lineage>
        <taxon>Eukaryota</taxon>
        <taxon>Fungi</taxon>
        <taxon>Dikarya</taxon>
        <taxon>Basidiomycota</taxon>
        <taxon>Agaricomycotina</taxon>
        <taxon>Agaricomycetes</taxon>
        <taxon>Russulales</taxon>
        <taxon>Hericiaceae</taxon>
        <taxon>Hericium</taxon>
    </lineage>
</organism>
<dbReference type="AlphaFoldDB" id="A0A4Y9ZN28"/>
<feature type="domain" description="T-SNARE coiled-coil homology" evidence="12">
    <location>
        <begin position="155"/>
        <end position="217"/>
    </location>
</feature>
<dbReference type="PANTHER" id="PTHR12791">
    <property type="entry name" value="GOLGI SNARE BET1-RELATED"/>
    <property type="match status" value="1"/>
</dbReference>
<evidence type="ECO:0000256" key="3">
    <source>
        <dbReference type="ARBA" id="ARBA00022692"/>
    </source>
</evidence>
<feature type="region of interest" description="Disordered" evidence="10">
    <location>
        <begin position="106"/>
        <end position="147"/>
    </location>
</feature>
<evidence type="ECO:0000256" key="11">
    <source>
        <dbReference type="SAM" id="Phobius"/>
    </source>
</evidence>
<accession>A0A4Y9ZN28</accession>
<keyword evidence="5 11" id="KW-1133">Transmembrane helix</keyword>
<proteinExistence type="inferred from homology"/>
<comment type="caution">
    <text evidence="13">The sequence shown here is derived from an EMBL/GenBank/DDBJ whole genome shotgun (WGS) entry which is preliminary data.</text>
</comment>
<keyword evidence="14" id="KW-1185">Reference proteome</keyword>
<dbReference type="FunFam" id="1.20.58.90:FF:000004">
    <property type="entry name" value="Syntaxin 10"/>
    <property type="match status" value="1"/>
</dbReference>
<evidence type="ECO:0000256" key="5">
    <source>
        <dbReference type="ARBA" id="ARBA00022989"/>
    </source>
</evidence>
<dbReference type="STRING" id="135208.A0A4Y9ZN28"/>
<dbReference type="Gene3D" id="1.20.5.110">
    <property type="match status" value="1"/>
</dbReference>
<dbReference type="GO" id="GO:0005794">
    <property type="term" value="C:Golgi apparatus"/>
    <property type="evidence" value="ECO:0007669"/>
    <property type="project" value="UniProtKB-SubCell"/>
</dbReference>
<dbReference type="InterPro" id="IPR000727">
    <property type="entry name" value="T_SNARE_dom"/>
</dbReference>
<dbReference type="Pfam" id="PF05739">
    <property type="entry name" value="SNARE"/>
    <property type="match status" value="1"/>
</dbReference>
<evidence type="ECO:0000256" key="2">
    <source>
        <dbReference type="ARBA" id="ARBA00022448"/>
    </source>
</evidence>
<dbReference type="SUPFAM" id="SSF58038">
    <property type="entry name" value="SNARE fusion complex"/>
    <property type="match status" value="1"/>
</dbReference>
<keyword evidence="4" id="KW-0653">Protein transport</keyword>
<dbReference type="PROSITE" id="PS50192">
    <property type="entry name" value="T_SNARE"/>
    <property type="match status" value="1"/>
</dbReference>
<keyword evidence="3 11" id="KW-0812">Transmembrane</keyword>
<sequence>MSTDPYHAVQSEIQVSLQTADQLRASYIRIRSTARGGSEELEWARSELKATLAAMEADLEDLDESVRQVCTSSLSTGARMFGLDEVEVIKRRQYVGHVRREIESMRAEVEGRPQSNHADALSPQANAPKTPLSPSRSPRPEGDDHQAAWARQEQQMMIQQQDQTITSIAGTLTTLAEQAGLMGREIGEHNEMLGDLEQGVDQSDTKLSSAMRKMRRFVRDTEEKRSGWCIAILIVILVILLAAVVLI</sequence>
<gene>
    <name evidence="13" type="ORF">EWM64_g7747</name>
</gene>
<dbReference type="InterPro" id="IPR010989">
    <property type="entry name" value="SNARE"/>
</dbReference>
<dbReference type="EMBL" id="SFCI01001261">
    <property type="protein sequence ID" value="TFY76266.1"/>
    <property type="molecule type" value="Genomic_DNA"/>
</dbReference>
<evidence type="ECO:0000256" key="6">
    <source>
        <dbReference type="ARBA" id="ARBA00023034"/>
    </source>
</evidence>
<evidence type="ECO:0000256" key="1">
    <source>
        <dbReference type="ARBA" id="ARBA00009063"/>
    </source>
</evidence>
<keyword evidence="2" id="KW-0813">Transport</keyword>
<dbReference type="Proteomes" id="UP000298061">
    <property type="component" value="Unassembled WGS sequence"/>
</dbReference>
<dbReference type="InterPro" id="IPR015260">
    <property type="entry name" value="Syntaxin-6/10/61_N"/>
</dbReference>
<feature type="compositionally biased region" description="Polar residues" evidence="10">
    <location>
        <begin position="113"/>
        <end position="136"/>
    </location>
</feature>
<dbReference type="CDD" id="cd15851">
    <property type="entry name" value="SNARE_Syntaxin6"/>
    <property type="match status" value="1"/>
</dbReference>
<protein>
    <recommendedName>
        <fullName evidence="12">t-SNARE coiled-coil homology domain-containing protein</fullName>
    </recommendedName>
</protein>
<evidence type="ECO:0000256" key="8">
    <source>
        <dbReference type="ARBA" id="ARBA00037801"/>
    </source>
</evidence>
<evidence type="ECO:0000256" key="4">
    <source>
        <dbReference type="ARBA" id="ARBA00022927"/>
    </source>
</evidence>
<evidence type="ECO:0000256" key="10">
    <source>
        <dbReference type="SAM" id="MobiDB-lite"/>
    </source>
</evidence>
<dbReference type="CDD" id="cd21442">
    <property type="entry name" value="SNARE_NTD_STX6-like"/>
    <property type="match status" value="1"/>
</dbReference>
<dbReference type="Pfam" id="PF09177">
    <property type="entry name" value="STX6_10_61_N"/>
    <property type="match status" value="1"/>
</dbReference>
<keyword evidence="9" id="KW-0175">Coiled coil</keyword>
<dbReference type="SUPFAM" id="SSF47661">
    <property type="entry name" value="t-snare proteins"/>
    <property type="match status" value="1"/>
</dbReference>
<comment type="subcellular location">
    <subcellularLocation>
        <location evidence="8">Golgi apparatus</location>
        <location evidence="8">trans-Golgi network membrane</location>
        <topology evidence="8">Single-pass type IV membrane protein</topology>
    </subcellularLocation>
</comment>
<evidence type="ECO:0000313" key="13">
    <source>
        <dbReference type="EMBL" id="TFY76266.1"/>
    </source>
</evidence>
<dbReference type="OrthoDB" id="546861at2759"/>
<feature type="coiled-coil region" evidence="9">
    <location>
        <begin position="38"/>
        <end position="65"/>
    </location>
</feature>
<dbReference type="SMART" id="SM00397">
    <property type="entry name" value="t_SNARE"/>
    <property type="match status" value="1"/>
</dbReference>
<evidence type="ECO:0000256" key="9">
    <source>
        <dbReference type="SAM" id="Coils"/>
    </source>
</evidence>
<dbReference type="GO" id="GO:0016020">
    <property type="term" value="C:membrane"/>
    <property type="evidence" value="ECO:0007669"/>
    <property type="project" value="InterPro"/>
</dbReference>
<comment type="similarity">
    <text evidence="1">Belongs to the syntaxin family.</text>
</comment>
<dbReference type="Gene3D" id="1.20.58.90">
    <property type="match status" value="1"/>
</dbReference>
<feature type="transmembrane region" description="Helical" evidence="11">
    <location>
        <begin position="226"/>
        <end position="246"/>
    </location>
</feature>